<evidence type="ECO:0000256" key="4">
    <source>
        <dbReference type="ARBA" id="ARBA00022989"/>
    </source>
</evidence>
<dbReference type="Pfam" id="PF02104">
    <property type="entry name" value="SURF1"/>
    <property type="match status" value="1"/>
</dbReference>
<sequence length="237" mass="26386">MSGHSANVHHRTRHTTLKRVWWIGWSLLVALGISLGLWQWQRAEDKREYLDELAAAPRLEAPAETPPAGSEIILEGEFLGEHSLFLDNRIVDGRVGVAVLTPFRSGDGRLWLIQRGFVATDAPRENPEVSTPDGTVEITGQWQPARDQGLLLGDNREGQRLQQIDLIAWEGLGNFAHEGWVHQQQGPGQLTSWWEPSVMPPSRHFGYAAQWWGLSLAALIAMYVGGRYLGLGKQASS</sequence>
<keyword evidence="8" id="KW-1185">Reference proteome</keyword>
<comment type="similarity">
    <text evidence="2 6">Belongs to the SURF1 family.</text>
</comment>
<evidence type="ECO:0000256" key="5">
    <source>
        <dbReference type="ARBA" id="ARBA00023136"/>
    </source>
</evidence>
<keyword evidence="5 6" id="KW-0472">Membrane</keyword>
<evidence type="ECO:0000256" key="3">
    <source>
        <dbReference type="ARBA" id="ARBA00022692"/>
    </source>
</evidence>
<protein>
    <recommendedName>
        <fullName evidence="6">SURF1-like protein</fullName>
    </recommendedName>
</protein>
<dbReference type="AlphaFoldDB" id="A0A1H3BY67"/>
<keyword evidence="6" id="KW-1003">Cell membrane</keyword>
<name>A0A1H3BY67_9GAMM</name>
<accession>A0A1H3BY67</accession>
<reference evidence="7 8" key="1">
    <citation type="submission" date="2016-10" db="EMBL/GenBank/DDBJ databases">
        <authorList>
            <person name="de Groot N.N."/>
        </authorList>
    </citation>
    <scope>NUCLEOTIDE SEQUENCE [LARGE SCALE GENOMIC DNA]</scope>
    <source>
        <strain evidence="7 8">DSM 19219</strain>
    </source>
</reference>
<keyword evidence="4 6" id="KW-1133">Transmembrane helix</keyword>
<dbReference type="CDD" id="cd06662">
    <property type="entry name" value="SURF1"/>
    <property type="match status" value="1"/>
</dbReference>
<evidence type="ECO:0000256" key="6">
    <source>
        <dbReference type="RuleBase" id="RU363076"/>
    </source>
</evidence>
<dbReference type="STRING" id="574349.SAMN05443545_105359"/>
<dbReference type="PANTHER" id="PTHR23427:SF2">
    <property type="entry name" value="SURFEIT LOCUS PROTEIN 1"/>
    <property type="match status" value="1"/>
</dbReference>
<gene>
    <name evidence="7" type="ORF">SAMN05443545_105359</name>
</gene>
<evidence type="ECO:0000313" key="8">
    <source>
        <dbReference type="Proteomes" id="UP000198500"/>
    </source>
</evidence>
<proteinExistence type="inferred from homology"/>
<dbReference type="EMBL" id="FNNI01000005">
    <property type="protein sequence ID" value="SDX46860.1"/>
    <property type="molecule type" value="Genomic_DNA"/>
</dbReference>
<dbReference type="GO" id="GO:0005886">
    <property type="term" value="C:plasma membrane"/>
    <property type="evidence" value="ECO:0007669"/>
    <property type="project" value="UniProtKB-SubCell"/>
</dbReference>
<dbReference type="PROSITE" id="PS50895">
    <property type="entry name" value="SURF1"/>
    <property type="match status" value="1"/>
</dbReference>
<dbReference type="PANTHER" id="PTHR23427">
    <property type="entry name" value="SURFEIT LOCUS PROTEIN"/>
    <property type="match status" value="1"/>
</dbReference>
<keyword evidence="3 6" id="KW-0812">Transmembrane</keyword>
<dbReference type="InterPro" id="IPR002994">
    <property type="entry name" value="Surf1/Shy1"/>
</dbReference>
<dbReference type="Proteomes" id="UP000198500">
    <property type="component" value="Unassembled WGS sequence"/>
</dbReference>
<feature type="transmembrane region" description="Helical" evidence="6">
    <location>
        <begin position="211"/>
        <end position="230"/>
    </location>
</feature>
<evidence type="ECO:0000313" key="7">
    <source>
        <dbReference type="EMBL" id="SDX46860.1"/>
    </source>
</evidence>
<evidence type="ECO:0000256" key="1">
    <source>
        <dbReference type="ARBA" id="ARBA00004370"/>
    </source>
</evidence>
<comment type="subcellular location">
    <subcellularLocation>
        <location evidence="6">Cell membrane</location>
        <topology evidence="6">Multi-pass membrane protein</topology>
    </subcellularLocation>
    <subcellularLocation>
        <location evidence="1">Membrane</location>
    </subcellularLocation>
</comment>
<evidence type="ECO:0000256" key="2">
    <source>
        <dbReference type="ARBA" id="ARBA00007165"/>
    </source>
</evidence>
<organism evidence="7 8">
    <name type="scientific">Aidingimonas halophila</name>
    <dbReference type="NCBI Taxonomy" id="574349"/>
    <lineage>
        <taxon>Bacteria</taxon>
        <taxon>Pseudomonadati</taxon>
        <taxon>Pseudomonadota</taxon>
        <taxon>Gammaproteobacteria</taxon>
        <taxon>Oceanospirillales</taxon>
        <taxon>Halomonadaceae</taxon>
        <taxon>Aidingimonas</taxon>
    </lineage>
</organism>
<feature type="transmembrane region" description="Helical" evidence="6">
    <location>
        <begin position="20"/>
        <end position="38"/>
    </location>
</feature>
<dbReference type="InterPro" id="IPR045214">
    <property type="entry name" value="Surf1/Surf4"/>
</dbReference>
<dbReference type="RefSeq" id="WP_229806418.1">
    <property type="nucleotide sequence ID" value="NZ_BMXH01000003.1"/>
</dbReference>